<comment type="caution">
    <text evidence="2">The sequence shown here is derived from an EMBL/GenBank/DDBJ whole genome shotgun (WGS) entry which is preliminary data.</text>
</comment>
<feature type="region of interest" description="Disordered" evidence="1">
    <location>
        <begin position="239"/>
        <end position="259"/>
    </location>
</feature>
<feature type="compositionally biased region" description="Polar residues" evidence="1">
    <location>
        <begin position="42"/>
        <end position="72"/>
    </location>
</feature>
<dbReference type="EMBL" id="JAULJE010000015">
    <property type="protein sequence ID" value="KAK1334159.1"/>
    <property type="molecule type" value="Genomic_DNA"/>
</dbReference>
<evidence type="ECO:0000313" key="3">
    <source>
        <dbReference type="Proteomes" id="UP001177744"/>
    </source>
</evidence>
<dbReference type="Proteomes" id="UP001177744">
    <property type="component" value="Unassembled WGS sequence"/>
</dbReference>
<dbReference type="AlphaFoldDB" id="A0AA40HMX5"/>
<gene>
    <name evidence="2" type="ORF">QTO34_005159</name>
</gene>
<accession>A0AA40HMX5</accession>
<protein>
    <submittedName>
        <fullName evidence="2">Uncharacterized protein</fullName>
    </submittedName>
</protein>
<feature type="compositionally biased region" description="Low complexity" evidence="1">
    <location>
        <begin position="90"/>
        <end position="103"/>
    </location>
</feature>
<name>A0AA40HMX5_CNENI</name>
<keyword evidence="3" id="KW-1185">Reference proteome</keyword>
<reference evidence="2" key="1">
    <citation type="submission" date="2023-06" db="EMBL/GenBank/DDBJ databases">
        <title>Reference genome for the Northern bat (Eptesicus nilssonii), a most northern bat species.</title>
        <authorList>
            <person name="Laine V.N."/>
            <person name="Pulliainen A.T."/>
            <person name="Lilley T.M."/>
        </authorList>
    </citation>
    <scope>NUCLEOTIDE SEQUENCE</scope>
    <source>
        <strain evidence="2">BLF_Eptnil</strain>
        <tissue evidence="2">Kidney</tissue>
    </source>
</reference>
<evidence type="ECO:0000313" key="2">
    <source>
        <dbReference type="EMBL" id="KAK1334159.1"/>
    </source>
</evidence>
<feature type="region of interest" description="Disordered" evidence="1">
    <location>
        <begin position="42"/>
        <end position="103"/>
    </location>
</feature>
<organism evidence="2 3">
    <name type="scientific">Cnephaeus nilssonii</name>
    <name type="common">Northern bat</name>
    <name type="synonym">Eptesicus nilssonii</name>
    <dbReference type="NCBI Taxonomy" id="3371016"/>
    <lineage>
        <taxon>Eukaryota</taxon>
        <taxon>Metazoa</taxon>
        <taxon>Chordata</taxon>
        <taxon>Craniata</taxon>
        <taxon>Vertebrata</taxon>
        <taxon>Euteleostomi</taxon>
        <taxon>Mammalia</taxon>
        <taxon>Eutheria</taxon>
        <taxon>Laurasiatheria</taxon>
        <taxon>Chiroptera</taxon>
        <taxon>Yangochiroptera</taxon>
        <taxon>Vespertilionidae</taxon>
        <taxon>Cnephaeus</taxon>
    </lineage>
</organism>
<evidence type="ECO:0000256" key="1">
    <source>
        <dbReference type="SAM" id="MobiDB-lite"/>
    </source>
</evidence>
<sequence length="301" mass="32363">MNDCSRRGREGNTAVHNIFAHIRWSKGLRGHRHYWCTVSSKSPINAQQPEPLSRTSGNYEQKSNLRSLTGNPESELGGRHATRPGPPGRSSHSTHLPLESPSPLSLLAAQGRPEAKASLGWRLPSRPGLPEAQLAALPPPVAFRCPIVVRGPILLQIRDLEAQGAGLRVAGVADWASSTLSSRRQWRRELSVCAMAALEAFGRPGAPADSRPAPPRSKAKAGELAGCLLRHKAFRKPPRAQEAFGRPGAPADSQPAGAPGDGIIELCDPDCGRRIEGLAPNPKQGLNFVQIYKSFTGIRKL</sequence>
<proteinExistence type="predicted"/>